<dbReference type="InterPro" id="IPR005821">
    <property type="entry name" value="Ion_trans_dom"/>
</dbReference>
<comment type="subcellular location">
    <subcellularLocation>
        <location evidence="1">Membrane</location>
        <topology evidence="1">Multi-pass membrane protein</topology>
    </subcellularLocation>
</comment>
<accession>A0AA36J801</accession>
<dbReference type="Pfam" id="PF00520">
    <property type="entry name" value="Ion_trans"/>
    <property type="match status" value="1"/>
</dbReference>
<reference evidence="9" key="1">
    <citation type="submission" date="2023-08" db="EMBL/GenBank/DDBJ databases">
        <authorList>
            <person name="Chen Y."/>
            <person name="Shah S."/>
            <person name="Dougan E. K."/>
            <person name="Thang M."/>
            <person name="Chan C."/>
        </authorList>
    </citation>
    <scope>NUCLEOTIDE SEQUENCE</scope>
</reference>
<dbReference type="CDD" id="cd00051">
    <property type="entry name" value="EFh"/>
    <property type="match status" value="1"/>
</dbReference>
<feature type="region of interest" description="Disordered" evidence="6">
    <location>
        <begin position="573"/>
        <end position="594"/>
    </location>
</feature>
<dbReference type="InterPro" id="IPR011992">
    <property type="entry name" value="EF-hand-dom_pair"/>
</dbReference>
<name>A0AA36J801_9DINO</name>
<dbReference type="InterPro" id="IPR002048">
    <property type="entry name" value="EF_hand_dom"/>
</dbReference>
<evidence type="ECO:0000256" key="3">
    <source>
        <dbReference type="ARBA" id="ARBA00022837"/>
    </source>
</evidence>
<keyword evidence="3" id="KW-0106">Calcium</keyword>
<feature type="compositionally biased region" description="Polar residues" evidence="6">
    <location>
        <begin position="12"/>
        <end position="24"/>
    </location>
</feature>
<proteinExistence type="predicted"/>
<dbReference type="InterPro" id="IPR018247">
    <property type="entry name" value="EF_Hand_1_Ca_BS"/>
</dbReference>
<dbReference type="PROSITE" id="PS50222">
    <property type="entry name" value="EF_HAND_2"/>
    <property type="match status" value="1"/>
</dbReference>
<evidence type="ECO:0000256" key="1">
    <source>
        <dbReference type="ARBA" id="ARBA00004141"/>
    </source>
</evidence>
<evidence type="ECO:0000256" key="5">
    <source>
        <dbReference type="ARBA" id="ARBA00023136"/>
    </source>
</evidence>
<evidence type="ECO:0000256" key="2">
    <source>
        <dbReference type="ARBA" id="ARBA00022692"/>
    </source>
</evidence>
<dbReference type="Gene3D" id="1.10.287.70">
    <property type="match status" value="1"/>
</dbReference>
<feature type="domain" description="EF-hand" evidence="8">
    <location>
        <begin position="455"/>
        <end position="490"/>
    </location>
</feature>
<feature type="compositionally biased region" description="Basic and acidic residues" evidence="6">
    <location>
        <begin position="578"/>
        <end position="587"/>
    </location>
</feature>
<keyword evidence="2 7" id="KW-0812">Transmembrane</keyword>
<feature type="transmembrane region" description="Helical" evidence="7">
    <location>
        <begin position="275"/>
        <end position="296"/>
    </location>
</feature>
<keyword evidence="5 7" id="KW-0472">Membrane</keyword>
<evidence type="ECO:0000256" key="6">
    <source>
        <dbReference type="SAM" id="MobiDB-lite"/>
    </source>
</evidence>
<evidence type="ECO:0000259" key="8">
    <source>
        <dbReference type="PROSITE" id="PS50222"/>
    </source>
</evidence>
<dbReference type="GO" id="GO:0001518">
    <property type="term" value="C:voltage-gated sodium channel complex"/>
    <property type="evidence" value="ECO:0007669"/>
    <property type="project" value="TreeGrafter"/>
</dbReference>
<feature type="transmembrane region" description="Helical" evidence="7">
    <location>
        <begin position="317"/>
        <end position="350"/>
    </location>
</feature>
<protein>
    <recommendedName>
        <fullName evidence="8">EF-hand domain-containing protein</fullName>
    </recommendedName>
</protein>
<dbReference type="EMBL" id="CAUJNA010003409">
    <property type="protein sequence ID" value="CAJ1401320.1"/>
    <property type="molecule type" value="Genomic_DNA"/>
</dbReference>
<feature type="transmembrane region" description="Helical" evidence="7">
    <location>
        <begin position="406"/>
        <end position="431"/>
    </location>
</feature>
<dbReference type="Proteomes" id="UP001178507">
    <property type="component" value="Unassembled WGS sequence"/>
</dbReference>
<evidence type="ECO:0000313" key="9">
    <source>
        <dbReference type="EMBL" id="CAJ1401320.1"/>
    </source>
</evidence>
<dbReference type="InterPro" id="IPR043203">
    <property type="entry name" value="VGCC_Ca_Na"/>
</dbReference>
<keyword evidence="10" id="KW-1185">Reference proteome</keyword>
<evidence type="ECO:0000256" key="7">
    <source>
        <dbReference type="SAM" id="Phobius"/>
    </source>
</evidence>
<dbReference type="Gene3D" id="1.20.120.350">
    <property type="entry name" value="Voltage-gated potassium channels. Chain C"/>
    <property type="match status" value="1"/>
</dbReference>
<sequence>MAFSQGKLLSPRSAQGPPSSSGNLGSWLAAELRAERQAIAELLVVRHDALLNSLQQAKLPDPPTILETPKCVSPFRASGRSDKGPSQPQAEGILQACFLASDDGEEETGISFSAPGVSEEGGGGNASNAAGADPTNSQGVLSKSTSFQSKGRSPRAASHRSLVYGDRHPDQGLFHCDFSSCHAFVKGPCFETFFAILILVNTVFMALEYQFNGLRVGLEMEYPDVFDMGSLWPWAPEAFQASEWVFGLAFTFELVLKLIGLRCSFFQDMWNYLDVLIVMFWILDVLPLDPMLLRVMRLAKLLRLIKLAKSIKSFDSLYLLTASIASSASALVWSGILICIVQLLVALVLSTFLLPYCVDESFPLDDRLEVYRYFGTFSKSMLSMFELTLGNWVPISRILSEKVSEWFTIFTLAFQIVLGFAVIKVITGVFLTETMKVASMDDSIMLKTKERAVRLHKDKMRRLFEHADLDASGSIDCVEFHQLLCDKEVRAWLASMELEIFSDNDGDALFSMIDDGDGVITLDELIKGVARLKGQARGVDLALVRACITELSQDIMKMQQKMKRRPDIFIELGDEESGDHVPKERFGEPQPPAL</sequence>
<gene>
    <name evidence="9" type="ORF">EVOR1521_LOCUS24495</name>
</gene>
<evidence type="ECO:0000256" key="4">
    <source>
        <dbReference type="ARBA" id="ARBA00022989"/>
    </source>
</evidence>
<keyword evidence="4 7" id="KW-1133">Transmembrane helix</keyword>
<feature type="region of interest" description="Disordered" evidence="6">
    <location>
        <begin position="106"/>
        <end position="161"/>
    </location>
</feature>
<dbReference type="AlphaFoldDB" id="A0AA36J801"/>
<comment type="caution">
    <text evidence="9">The sequence shown here is derived from an EMBL/GenBank/DDBJ whole genome shotgun (WGS) entry which is preliminary data.</text>
</comment>
<dbReference type="InterPro" id="IPR027359">
    <property type="entry name" value="Volt_channel_dom_sf"/>
</dbReference>
<dbReference type="PANTHER" id="PTHR10037:SF62">
    <property type="entry name" value="SODIUM CHANNEL PROTEIN 60E"/>
    <property type="match status" value="1"/>
</dbReference>
<dbReference type="GO" id="GO:0005248">
    <property type="term" value="F:voltage-gated sodium channel activity"/>
    <property type="evidence" value="ECO:0007669"/>
    <property type="project" value="TreeGrafter"/>
</dbReference>
<dbReference type="Pfam" id="PF13833">
    <property type="entry name" value="EF-hand_8"/>
    <property type="match status" value="1"/>
</dbReference>
<organism evidence="9 10">
    <name type="scientific">Effrenium voratum</name>
    <dbReference type="NCBI Taxonomy" id="2562239"/>
    <lineage>
        <taxon>Eukaryota</taxon>
        <taxon>Sar</taxon>
        <taxon>Alveolata</taxon>
        <taxon>Dinophyceae</taxon>
        <taxon>Suessiales</taxon>
        <taxon>Symbiodiniaceae</taxon>
        <taxon>Effrenium</taxon>
    </lineage>
</organism>
<dbReference type="SUPFAM" id="SSF81324">
    <property type="entry name" value="Voltage-gated potassium channels"/>
    <property type="match status" value="1"/>
</dbReference>
<feature type="transmembrane region" description="Helical" evidence="7">
    <location>
        <begin position="192"/>
        <end position="211"/>
    </location>
</feature>
<dbReference type="GO" id="GO:0005509">
    <property type="term" value="F:calcium ion binding"/>
    <property type="evidence" value="ECO:0007669"/>
    <property type="project" value="InterPro"/>
</dbReference>
<feature type="region of interest" description="Disordered" evidence="6">
    <location>
        <begin position="1"/>
        <end position="25"/>
    </location>
</feature>
<dbReference type="PROSITE" id="PS00018">
    <property type="entry name" value="EF_HAND_1"/>
    <property type="match status" value="1"/>
</dbReference>
<feature type="compositionally biased region" description="Polar residues" evidence="6">
    <location>
        <begin position="134"/>
        <end position="151"/>
    </location>
</feature>
<dbReference type="SUPFAM" id="SSF47473">
    <property type="entry name" value="EF-hand"/>
    <property type="match status" value="1"/>
</dbReference>
<dbReference type="Gene3D" id="1.10.238.10">
    <property type="entry name" value="EF-hand"/>
    <property type="match status" value="1"/>
</dbReference>
<dbReference type="PANTHER" id="PTHR10037">
    <property type="entry name" value="VOLTAGE-GATED CATION CHANNEL CALCIUM AND SODIUM"/>
    <property type="match status" value="1"/>
</dbReference>
<evidence type="ECO:0000313" key="10">
    <source>
        <dbReference type="Proteomes" id="UP001178507"/>
    </source>
</evidence>